<feature type="compositionally biased region" description="Basic and acidic residues" evidence="1">
    <location>
        <begin position="93"/>
        <end position="126"/>
    </location>
</feature>
<keyword evidence="3" id="KW-1185">Reference proteome</keyword>
<dbReference type="RefSeq" id="WP_032078755.1">
    <property type="nucleotide sequence ID" value="NZ_CP020953.1"/>
</dbReference>
<name>A0A2U8DV46_9CLOT</name>
<feature type="region of interest" description="Disordered" evidence="1">
    <location>
        <begin position="74"/>
        <end position="136"/>
    </location>
</feature>
<dbReference type="OrthoDB" id="4570726at2"/>
<dbReference type="Pfam" id="PF11208">
    <property type="entry name" value="DUF2992"/>
    <property type="match status" value="1"/>
</dbReference>
<dbReference type="InterPro" id="IPR016787">
    <property type="entry name" value="UCP021328"/>
</dbReference>
<organism evidence="2 3">
    <name type="scientific">Clostridium drakei</name>
    <dbReference type="NCBI Taxonomy" id="332101"/>
    <lineage>
        <taxon>Bacteria</taxon>
        <taxon>Bacillati</taxon>
        <taxon>Bacillota</taxon>
        <taxon>Clostridia</taxon>
        <taxon>Eubacteriales</taxon>
        <taxon>Clostridiaceae</taxon>
        <taxon>Clostridium</taxon>
    </lineage>
</organism>
<dbReference type="Proteomes" id="UP000244910">
    <property type="component" value="Chromosome"/>
</dbReference>
<evidence type="ECO:0000256" key="1">
    <source>
        <dbReference type="SAM" id="MobiDB-lite"/>
    </source>
</evidence>
<accession>A0A2U8DV46</accession>
<evidence type="ECO:0000313" key="3">
    <source>
        <dbReference type="Proteomes" id="UP000244910"/>
    </source>
</evidence>
<evidence type="ECO:0000313" key="2">
    <source>
        <dbReference type="EMBL" id="AWI06500.1"/>
    </source>
</evidence>
<protein>
    <recommendedName>
        <fullName evidence="4">DUF2992 domain-containing protein</fullName>
    </recommendedName>
</protein>
<dbReference type="AlphaFoldDB" id="A0A2U8DV46"/>
<evidence type="ECO:0008006" key="4">
    <source>
        <dbReference type="Google" id="ProtNLM"/>
    </source>
</evidence>
<reference evidence="3" key="1">
    <citation type="submission" date="2017-04" db="EMBL/GenBank/DDBJ databases">
        <authorList>
            <person name="Song Y."/>
            <person name="Cho B.-K."/>
        </authorList>
    </citation>
    <scope>NUCLEOTIDE SEQUENCE [LARGE SCALE GENOMIC DNA]</scope>
    <source>
        <strain evidence="3">SL1</strain>
    </source>
</reference>
<dbReference type="KEGG" id="cdrk:B9W14_19050"/>
<dbReference type="PIRSF" id="PIRSF021328">
    <property type="entry name" value="UCP021328"/>
    <property type="match status" value="1"/>
</dbReference>
<gene>
    <name evidence="2" type="ORF">B9W14_19050</name>
</gene>
<proteinExistence type="predicted"/>
<sequence length="136" mass="16497">MNIKLTVYFEDPFWVGVFERTSNNLYEISKVTFGSEPKDYEIYEFVLHNFYNLKFSKPVKLMDLREKKINAKRLQKKVKKETEKKGISTKAQETMKLEQESKKVERKEISKDKKDEEKKRRFELKQEKKKKKKKGH</sequence>
<feature type="compositionally biased region" description="Basic residues" evidence="1">
    <location>
        <begin position="127"/>
        <end position="136"/>
    </location>
</feature>
<dbReference type="EMBL" id="CP020953">
    <property type="protein sequence ID" value="AWI06500.1"/>
    <property type="molecule type" value="Genomic_DNA"/>
</dbReference>